<dbReference type="InterPro" id="IPR028978">
    <property type="entry name" value="Chorismate_lyase_/UTRA_dom_sf"/>
</dbReference>
<evidence type="ECO:0000313" key="2">
    <source>
        <dbReference type="Proteomes" id="UP000310158"/>
    </source>
</evidence>
<dbReference type="SUPFAM" id="SSF64288">
    <property type="entry name" value="Chorismate lyase-like"/>
    <property type="match status" value="1"/>
</dbReference>
<dbReference type="Gene3D" id="3.40.1410.10">
    <property type="entry name" value="Chorismate lyase-like"/>
    <property type="match status" value="1"/>
</dbReference>
<organism evidence="1 2">
    <name type="scientific">Bondarzewia mesenterica</name>
    <dbReference type="NCBI Taxonomy" id="1095465"/>
    <lineage>
        <taxon>Eukaryota</taxon>
        <taxon>Fungi</taxon>
        <taxon>Dikarya</taxon>
        <taxon>Basidiomycota</taxon>
        <taxon>Agaricomycotina</taxon>
        <taxon>Agaricomycetes</taxon>
        <taxon>Russulales</taxon>
        <taxon>Bondarzewiaceae</taxon>
        <taxon>Bondarzewia</taxon>
    </lineage>
</organism>
<reference evidence="1 2" key="1">
    <citation type="submission" date="2019-02" db="EMBL/GenBank/DDBJ databases">
        <title>Genome sequencing of the rare red list fungi Bondarzewia mesenterica.</title>
        <authorList>
            <person name="Buettner E."/>
            <person name="Kellner H."/>
        </authorList>
    </citation>
    <scope>NUCLEOTIDE SEQUENCE [LARGE SCALE GENOMIC DNA]</scope>
    <source>
        <strain evidence="1 2">DSM 108281</strain>
    </source>
</reference>
<protein>
    <recommendedName>
        <fullName evidence="3">F-box domain-containing protein</fullName>
    </recommendedName>
</protein>
<dbReference type="Proteomes" id="UP000310158">
    <property type="component" value="Unassembled WGS sequence"/>
</dbReference>
<evidence type="ECO:0000313" key="1">
    <source>
        <dbReference type="EMBL" id="THH20636.1"/>
    </source>
</evidence>
<sequence length="562" mass="63015">MAVIDSFKANTTSVDFQWPANVTGIERIMLSAHGDLQRLLSAFFARTITIKTIYSHTSPRTNTASPEEPLTQRREVHLVCNHKTVCVATSTVTITSPHCERLFLDEKFAIGQMFRKVGKVPEFALLDCGTNSDDGNVEQLWRRYILAMDGFECDITETWPDRQMFIRNSWVEEGVAESNGIDTPVAVEESKQRYAASQAPTSVSVRVQYNLPNEILDQIVKDLLECSGHAFSSVANFSLASHKLRQIALRSYFSSTVVRTCKELNLINRLRGWFLHVRRLTTTTSMLVMKSLTLVNMHLTCLEISFTESLPSLHPHILLLAPQLPKTLICLKLSTVPKITRKLLITVAEACEKLEMLQVSVYDGLAIYCCTSCLEDSASAIIHSPIGNDFGNYEDLTATYATPLKSLRYLRHLSLGVFLSHDSTLYRHFGHNYQDPICPHGYHDGSTWAKDDFASASEDPITEIENGIRFSSSERKATVHASSIQTHSCGLPSSICNACFVNNSNVIAETELFASMRMAQQLKSLETIRWASWFTASGSAGEPWTKLWISRKDGMVKVRRNL</sequence>
<gene>
    <name evidence="1" type="ORF">EW146_g748</name>
</gene>
<proteinExistence type="predicted"/>
<name>A0A4S4M5V0_9AGAM</name>
<dbReference type="OrthoDB" id="5673at2759"/>
<comment type="caution">
    <text evidence="1">The sequence shown here is derived from an EMBL/GenBank/DDBJ whole genome shotgun (WGS) entry which is preliminary data.</text>
</comment>
<evidence type="ECO:0008006" key="3">
    <source>
        <dbReference type="Google" id="ProtNLM"/>
    </source>
</evidence>
<dbReference type="EMBL" id="SGPL01000017">
    <property type="protein sequence ID" value="THH20636.1"/>
    <property type="molecule type" value="Genomic_DNA"/>
</dbReference>
<keyword evidence="2" id="KW-1185">Reference proteome</keyword>
<dbReference type="AlphaFoldDB" id="A0A4S4M5V0"/>
<accession>A0A4S4M5V0</accession>